<gene>
    <name evidence="5" type="ORF">DSTB1V02_LOCUS3875</name>
</gene>
<keyword evidence="1" id="KW-0833">Ubl conjugation pathway</keyword>
<dbReference type="EMBL" id="CAJPEV010000535">
    <property type="protein sequence ID" value="CAG0886229.1"/>
    <property type="molecule type" value="Genomic_DNA"/>
</dbReference>
<dbReference type="InterPro" id="IPR006553">
    <property type="entry name" value="Leu-rich_rpt_Cys-con_subtyp"/>
</dbReference>
<proteinExistence type="predicted"/>
<organism evidence="5">
    <name type="scientific">Darwinula stevensoni</name>
    <dbReference type="NCBI Taxonomy" id="69355"/>
    <lineage>
        <taxon>Eukaryota</taxon>
        <taxon>Metazoa</taxon>
        <taxon>Ecdysozoa</taxon>
        <taxon>Arthropoda</taxon>
        <taxon>Crustacea</taxon>
        <taxon>Oligostraca</taxon>
        <taxon>Ostracoda</taxon>
        <taxon>Podocopa</taxon>
        <taxon>Podocopida</taxon>
        <taxon>Darwinulocopina</taxon>
        <taxon>Darwinuloidea</taxon>
        <taxon>Darwinulidae</taxon>
        <taxon>Darwinula</taxon>
    </lineage>
</organism>
<dbReference type="GO" id="GO:0019005">
    <property type="term" value="C:SCF ubiquitin ligase complex"/>
    <property type="evidence" value="ECO:0007669"/>
    <property type="project" value="TreeGrafter"/>
</dbReference>
<dbReference type="FunFam" id="3.80.10.10:FF:000144">
    <property type="entry name" value="F-box and leucine-rich repeat protein 16"/>
    <property type="match status" value="1"/>
</dbReference>
<reference evidence="5" key="1">
    <citation type="submission" date="2020-11" db="EMBL/GenBank/DDBJ databases">
        <authorList>
            <person name="Tran Van P."/>
        </authorList>
    </citation>
    <scope>NUCLEOTIDE SEQUENCE</scope>
</reference>
<dbReference type="SUPFAM" id="SSF52047">
    <property type="entry name" value="RNI-like"/>
    <property type="match status" value="1"/>
</dbReference>
<name>A0A7R9A5D1_9CRUS</name>
<evidence type="ECO:0008006" key="7">
    <source>
        <dbReference type="Google" id="ProtNLM"/>
    </source>
</evidence>
<evidence type="ECO:0000256" key="1">
    <source>
        <dbReference type="ARBA" id="ARBA00022786"/>
    </source>
</evidence>
<sequence length="530" mass="58830">MTSSFATVQGNNKNQPTSASFRLNSKNGIFNMGSLSGKGNSVVERMANAFSKCSAGVGANIPPAANKTDNNALHATANKSPPAVPEKPSRIQSLKNKLGNKVAVGTGTYGNGFFGRSPKPVKKIIKMLEIRTKKYVTWSELWQEEEFLLRFFQYFEPAERRDLAQVCRRWRDILYTRSNHWNSLVAVLEYKSLGDSDPNGNDEIRMRHYESIQTRGFDAVCLVQATDADVKELAGFLSDRGCTRPIRSLSFRRSTVTDVGLQHLMEFLPALHQLEMISCNEVTEAGLWSALSPKIVSLSISDCINIGDECIRAITHKLPSLYEFSIQAYHMTDHALAYFSPKQTNTLSILKLHSCWEITNHGLLNLVGAVPNLTCLSLSGCSKVTDEGIELVAENLRHLRSLDLSWCPRITDAALEYIACDLTSLEELILDRSLLVTDIGVGYLCTMLSLTSLSLRWCTQIRDFGVQHLCNMKNLQILSLAGCNQLTPGGLCTLAQLPHLMELELTNCPGATPELIDFLQENMPRCTIFG</sequence>
<dbReference type="PANTHER" id="PTHR13318">
    <property type="entry name" value="PARTNER OF PAIRED, ISOFORM B-RELATED"/>
    <property type="match status" value="1"/>
</dbReference>
<dbReference type="Pfam" id="PF12937">
    <property type="entry name" value="F-box-like"/>
    <property type="match status" value="1"/>
</dbReference>
<feature type="compositionally biased region" description="Polar residues" evidence="2">
    <location>
        <begin position="67"/>
        <end position="79"/>
    </location>
</feature>
<dbReference type="SUPFAM" id="SSF81383">
    <property type="entry name" value="F-box domain"/>
    <property type="match status" value="1"/>
</dbReference>
<dbReference type="InterPro" id="IPR001810">
    <property type="entry name" value="F-box_dom"/>
</dbReference>
<dbReference type="OrthoDB" id="10044893at2759"/>
<feature type="region of interest" description="Disordered" evidence="2">
    <location>
        <begin position="1"/>
        <end position="20"/>
    </location>
</feature>
<dbReference type="SMART" id="SM00367">
    <property type="entry name" value="LRR_CC"/>
    <property type="match status" value="6"/>
</dbReference>
<evidence type="ECO:0000259" key="4">
    <source>
        <dbReference type="Pfam" id="PF23622"/>
    </source>
</evidence>
<dbReference type="AlphaFoldDB" id="A0A7R9A5D1"/>
<dbReference type="Proteomes" id="UP000677054">
    <property type="component" value="Unassembled WGS sequence"/>
</dbReference>
<feature type="region of interest" description="Disordered" evidence="2">
    <location>
        <begin position="65"/>
        <end position="90"/>
    </location>
</feature>
<dbReference type="InterPro" id="IPR036047">
    <property type="entry name" value="F-box-like_dom_sf"/>
</dbReference>
<dbReference type="EMBL" id="LR900052">
    <property type="protein sequence ID" value="CAD7243970.1"/>
    <property type="molecule type" value="Genomic_DNA"/>
</dbReference>
<dbReference type="Gene3D" id="3.80.10.10">
    <property type="entry name" value="Ribonuclease Inhibitor"/>
    <property type="match status" value="3"/>
</dbReference>
<evidence type="ECO:0000256" key="2">
    <source>
        <dbReference type="SAM" id="MobiDB-lite"/>
    </source>
</evidence>
<keyword evidence="6" id="KW-1185">Reference proteome</keyword>
<dbReference type="PANTHER" id="PTHR13318:SF193">
    <property type="entry name" value="F-BOX_LRR-REPEAT PROTEIN 16"/>
    <property type="match status" value="1"/>
</dbReference>
<evidence type="ECO:0000259" key="3">
    <source>
        <dbReference type="Pfam" id="PF12937"/>
    </source>
</evidence>
<protein>
    <recommendedName>
        <fullName evidence="7">F-box/LRR-repeat protein 16</fullName>
    </recommendedName>
</protein>
<evidence type="ECO:0000313" key="6">
    <source>
        <dbReference type="Proteomes" id="UP000677054"/>
    </source>
</evidence>
<dbReference type="CDD" id="cd22127">
    <property type="entry name" value="F-box_FBXL16"/>
    <property type="match status" value="1"/>
</dbReference>
<dbReference type="GO" id="GO:0031146">
    <property type="term" value="P:SCF-dependent proteasomal ubiquitin-dependent protein catabolic process"/>
    <property type="evidence" value="ECO:0007669"/>
    <property type="project" value="TreeGrafter"/>
</dbReference>
<accession>A0A7R9A5D1</accession>
<feature type="domain" description="At1g61320/AtMIF1 LRR" evidence="4">
    <location>
        <begin position="241"/>
        <end position="408"/>
    </location>
</feature>
<evidence type="ECO:0000313" key="5">
    <source>
        <dbReference type="EMBL" id="CAD7243970.1"/>
    </source>
</evidence>
<dbReference type="Pfam" id="PF23622">
    <property type="entry name" value="LRR_At1g61320_AtMIF1"/>
    <property type="match status" value="1"/>
</dbReference>
<dbReference type="InterPro" id="IPR055357">
    <property type="entry name" value="LRR_At1g61320_AtMIF1"/>
</dbReference>
<feature type="domain" description="F-box" evidence="3">
    <location>
        <begin position="145"/>
        <end position="183"/>
    </location>
</feature>
<dbReference type="InterPro" id="IPR032675">
    <property type="entry name" value="LRR_dom_sf"/>
</dbReference>